<gene>
    <name evidence="3" type="ORF">OG849_35495</name>
</gene>
<organism evidence="3 4">
    <name type="scientific">Streptomyces cyaneofuscatus</name>
    <dbReference type="NCBI Taxonomy" id="66883"/>
    <lineage>
        <taxon>Bacteria</taxon>
        <taxon>Bacillati</taxon>
        <taxon>Actinomycetota</taxon>
        <taxon>Actinomycetes</taxon>
        <taxon>Kitasatosporales</taxon>
        <taxon>Streptomycetaceae</taxon>
        <taxon>Streptomyces</taxon>
    </lineage>
</organism>
<evidence type="ECO:0000313" key="3">
    <source>
        <dbReference type="EMBL" id="WSB12601.1"/>
    </source>
</evidence>
<feature type="coiled-coil region" evidence="1">
    <location>
        <begin position="28"/>
        <end position="86"/>
    </location>
</feature>
<keyword evidence="4" id="KW-1185">Reference proteome</keyword>
<reference evidence="3 4" key="1">
    <citation type="submission" date="2022-10" db="EMBL/GenBank/DDBJ databases">
        <title>The complete genomes of actinobacterial strains from the NBC collection.</title>
        <authorList>
            <person name="Joergensen T.S."/>
            <person name="Alvarez Arevalo M."/>
            <person name="Sterndorff E.B."/>
            <person name="Faurdal D."/>
            <person name="Vuksanovic O."/>
            <person name="Mourched A.-S."/>
            <person name="Charusanti P."/>
            <person name="Shaw S."/>
            <person name="Blin K."/>
            <person name="Weber T."/>
        </authorList>
    </citation>
    <scope>NUCLEOTIDE SEQUENCE [LARGE SCALE GENOMIC DNA]</scope>
    <source>
        <strain evidence="3 4">NBC 01792</strain>
        <plasmid evidence="3 4">unnamed1</plasmid>
    </source>
</reference>
<keyword evidence="1" id="KW-0175">Coiled coil</keyword>
<dbReference type="Proteomes" id="UP001356428">
    <property type="component" value="Plasmid unnamed1"/>
</dbReference>
<dbReference type="RefSeq" id="WP_326707958.1">
    <property type="nucleotide sequence ID" value="NZ_CP109084.1"/>
</dbReference>
<proteinExistence type="predicted"/>
<evidence type="ECO:0000256" key="1">
    <source>
        <dbReference type="SAM" id="Coils"/>
    </source>
</evidence>
<feature type="region of interest" description="Disordered" evidence="2">
    <location>
        <begin position="153"/>
        <end position="182"/>
    </location>
</feature>
<sequence length="182" mass="20526">MIRLVRSSTLREMNAQTVEMHNRASYQYGRAENLAVDVENAKVLLEEERTAACDMGENLLRSQDLVETLEKQLAAARDDLARAQGELDVLRPQHFLDTEDRAALRMLLRTARRQEARADRVYVLYRYGRVHSVHATRDAAEIAAEVEGADRDGWTSPIASDTAPPPNETAWRIQPLTLGSVK</sequence>
<evidence type="ECO:0000313" key="4">
    <source>
        <dbReference type="Proteomes" id="UP001356428"/>
    </source>
</evidence>
<dbReference type="EMBL" id="CP109084">
    <property type="protein sequence ID" value="WSB12601.1"/>
    <property type="molecule type" value="Genomic_DNA"/>
</dbReference>
<evidence type="ECO:0000256" key="2">
    <source>
        <dbReference type="SAM" id="MobiDB-lite"/>
    </source>
</evidence>
<geneLocation type="plasmid" evidence="3 4">
    <name>unnamed1</name>
</geneLocation>
<accession>A0ABZ1F8A3</accession>
<name>A0ABZ1F8A3_9ACTN</name>
<keyword evidence="3" id="KW-0614">Plasmid</keyword>
<protein>
    <submittedName>
        <fullName evidence="3">Uncharacterized protein</fullName>
    </submittedName>
</protein>